<dbReference type="AlphaFoldDB" id="A0A0V8JCM2"/>
<evidence type="ECO:0000256" key="4">
    <source>
        <dbReference type="ARBA" id="ARBA00022917"/>
    </source>
</evidence>
<keyword evidence="3 6" id="KW-0378">Hydrolase</keyword>
<dbReference type="PANTHER" id="PTHR10458:SF8">
    <property type="entry name" value="PEPTIDE DEFORMYLASE 2"/>
    <property type="match status" value="1"/>
</dbReference>
<dbReference type="OrthoDB" id="9784988at2"/>
<dbReference type="Proteomes" id="UP000054099">
    <property type="component" value="Unassembled WGS sequence"/>
</dbReference>
<dbReference type="GO" id="GO:0042586">
    <property type="term" value="F:peptide deformylase activity"/>
    <property type="evidence" value="ECO:0007669"/>
    <property type="project" value="UniProtKB-UniRule"/>
</dbReference>
<feature type="active site" evidence="6">
    <location>
        <position position="154"/>
    </location>
</feature>
<dbReference type="GO" id="GO:0006412">
    <property type="term" value="P:translation"/>
    <property type="evidence" value="ECO:0007669"/>
    <property type="project" value="UniProtKB-UniRule"/>
</dbReference>
<evidence type="ECO:0000256" key="1">
    <source>
        <dbReference type="ARBA" id="ARBA00010759"/>
    </source>
</evidence>
<dbReference type="EC" id="3.5.1.88" evidence="6"/>
<organism evidence="7 8">
    <name type="scientific">Fictibacillus enclensis</name>
    <dbReference type="NCBI Taxonomy" id="1017270"/>
    <lineage>
        <taxon>Bacteria</taxon>
        <taxon>Bacillati</taxon>
        <taxon>Bacillota</taxon>
        <taxon>Bacilli</taxon>
        <taxon>Bacillales</taxon>
        <taxon>Fictibacillaceae</taxon>
        <taxon>Fictibacillus</taxon>
    </lineage>
</organism>
<dbReference type="CDD" id="cd00487">
    <property type="entry name" value="Pep_deformylase"/>
    <property type="match status" value="1"/>
</dbReference>
<keyword evidence="5 6" id="KW-0408">Iron</keyword>
<evidence type="ECO:0000313" key="7">
    <source>
        <dbReference type="EMBL" id="KSU84919.1"/>
    </source>
</evidence>
<evidence type="ECO:0000256" key="5">
    <source>
        <dbReference type="ARBA" id="ARBA00023004"/>
    </source>
</evidence>
<dbReference type="InterPro" id="IPR023635">
    <property type="entry name" value="Peptide_deformylase"/>
</dbReference>
<comment type="caution">
    <text evidence="7">The sequence shown here is derived from an EMBL/GenBank/DDBJ whole genome shotgun (WGS) entry which is preliminary data.</text>
</comment>
<dbReference type="GO" id="GO:0046872">
    <property type="term" value="F:metal ion binding"/>
    <property type="evidence" value="ECO:0007669"/>
    <property type="project" value="UniProtKB-KW"/>
</dbReference>
<evidence type="ECO:0000256" key="6">
    <source>
        <dbReference type="HAMAP-Rule" id="MF_00163"/>
    </source>
</evidence>
<dbReference type="NCBIfam" id="TIGR00079">
    <property type="entry name" value="pept_deformyl"/>
    <property type="match status" value="1"/>
</dbReference>
<keyword evidence="4 6" id="KW-0648">Protein biosynthesis</keyword>
<comment type="catalytic activity">
    <reaction evidence="6">
        <text>N-terminal N-formyl-L-methionyl-[peptide] + H2O = N-terminal L-methionyl-[peptide] + formate</text>
        <dbReference type="Rhea" id="RHEA:24420"/>
        <dbReference type="Rhea" id="RHEA-COMP:10639"/>
        <dbReference type="Rhea" id="RHEA-COMP:10640"/>
        <dbReference type="ChEBI" id="CHEBI:15377"/>
        <dbReference type="ChEBI" id="CHEBI:15740"/>
        <dbReference type="ChEBI" id="CHEBI:49298"/>
        <dbReference type="ChEBI" id="CHEBI:64731"/>
        <dbReference type="EC" id="3.5.1.88"/>
    </reaction>
</comment>
<dbReference type="EMBL" id="LNQN01000001">
    <property type="protein sequence ID" value="KSU84919.1"/>
    <property type="molecule type" value="Genomic_DNA"/>
</dbReference>
<name>A0A0V8JCM2_9BACL</name>
<dbReference type="PRINTS" id="PR01576">
    <property type="entry name" value="PDEFORMYLASE"/>
</dbReference>
<dbReference type="RefSeq" id="WP_061969134.1">
    <property type="nucleotide sequence ID" value="NZ_FMAV01000001.1"/>
</dbReference>
<dbReference type="FunFam" id="3.90.45.10:FF:000002">
    <property type="entry name" value="Peptide deformylase"/>
    <property type="match status" value="1"/>
</dbReference>
<feature type="binding site" evidence="6">
    <location>
        <position position="153"/>
    </location>
    <ligand>
        <name>Fe cation</name>
        <dbReference type="ChEBI" id="CHEBI:24875"/>
    </ligand>
</feature>
<proteinExistence type="inferred from homology"/>
<sequence>MLTMKDIVREGNPILRERATNVELPPQQEDIQIAKEMLEFLKNSQNPELAQKYNLRPGVGLACPQIGIPKRIIAVHTQDDQGELYSYALFNPKIVSHSVKVTYLEGGEGCLSVDRDVPGYVPRYAKVTVRGTTIKGEQVDLKLKGMPAIVFQHEIDHLDGIMFYDRINKENPFTPPSTVILNRA</sequence>
<dbReference type="SUPFAM" id="SSF56420">
    <property type="entry name" value="Peptide deformylase"/>
    <property type="match status" value="1"/>
</dbReference>
<dbReference type="InterPro" id="IPR036821">
    <property type="entry name" value="Peptide_deformylase_sf"/>
</dbReference>
<reference evidence="7 8" key="1">
    <citation type="journal article" date="2014" name="Antonie Van Leeuwenhoek">
        <title>Fictibacillus enclensis sp. nov., isolated from marine sediment.</title>
        <authorList>
            <person name="Dastager S.G."/>
            <person name="Mawlankar R."/>
            <person name="Srinivasan K."/>
            <person name="Tang S.K."/>
            <person name="Lee J.C."/>
            <person name="Ramana V.V."/>
            <person name="Shouche Y.S."/>
        </authorList>
    </citation>
    <scope>NUCLEOTIDE SEQUENCE [LARGE SCALE GENOMIC DNA]</scope>
    <source>
        <strain evidence="7 8">NIO-1003</strain>
    </source>
</reference>
<feature type="binding site" evidence="6">
    <location>
        <position position="157"/>
    </location>
    <ligand>
        <name>Fe cation</name>
        <dbReference type="ChEBI" id="CHEBI:24875"/>
    </ligand>
</feature>
<gene>
    <name evidence="6 7" type="primary">def</name>
    <name evidence="7" type="ORF">AS030_05180</name>
</gene>
<dbReference type="PANTHER" id="PTHR10458">
    <property type="entry name" value="PEPTIDE DEFORMYLASE"/>
    <property type="match status" value="1"/>
</dbReference>
<comment type="function">
    <text evidence="6">Removes the formyl group from the N-terminal Met of newly synthesized proteins. Requires at least a dipeptide for an efficient rate of reaction. N-terminal L-methionine is a prerequisite for activity but the enzyme has broad specificity at other positions.</text>
</comment>
<dbReference type="HAMAP" id="MF_00163">
    <property type="entry name" value="Pep_deformylase"/>
    <property type="match status" value="1"/>
</dbReference>
<dbReference type="PIRSF" id="PIRSF004749">
    <property type="entry name" value="Pep_def"/>
    <property type="match status" value="1"/>
</dbReference>
<evidence type="ECO:0000256" key="2">
    <source>
        <dbReference type="ARBA" id="ARBA00022723"/>
    </source>
</evidence>
<evidence type="ECO:0000256" key="3">
    <source>
        <dbReference type="ARBA" id="ARBA00022801"/>
    </source>
</evidence>
<evidence type="ECO:0000313" key="8">
    <source>
        <dbReference type="Proteomes" id="UP000054099"/>
    </source>
</evidence>
<comment type="cofactor">
    <cofactor evidence="6">
        <name>Fe(2+)</name>
        <dbReference type="ChEBI" id="CHEBI:29033"/>
    </cofactor>
    <text evidence="6">Binds 1 Fe(2+) ion.</text>
</comment>
<accession>A0A0V8JCM2</accession>
<keyword evidence="2 6" id="KW-0479">Metal-binding</keyword>
<comment type="similarity">
    <text evidence="1 6">Belongs to the polypeptide deformylase family.</text>
</comment>
<keyword evidence="8" id="KW-1185">Reference proteome</keyword>
<feature type="binding site" evidence="6">
    <location>
        <position position="110"/>
    </location>
    <ligand>
        <name>Fe cation</name>
        <dbReference type="ChEBI" id="CHEBI:24875"/>
    </ligand>
</feature>
<dbReference type="Pfam" id="PF01327">
    <property type="entry name" value="Pep_deformylase"/>
    <property type="match status" value="1"/>
</dbReference>
<dbReference type="Gene3D" id="3.90.45.10">
    <property type="entry name" value="Peptide deformylase"/>
    <property type="match status" value="1"/>
</dbReference>
<protein>
    <recommendedName>
        <fullName evidence="6">Peptide deformylase</fullName>
        <shortName evidence="6">PDF</shortName>
        <ecNumber evidence="6">3.5.1.88</ecNumber>
    </recommendedName>
    <alternativeName>
        <fullName evidence="6">Polypeptide deformylase</fullName>
    </alternativeName>
</protein>